<reference evidence="10" key="1">
    <citation type="journal article" date="2022" name="DNA Res.">
        <title>Genome analysis of five recently described species of the CUG-Ser clade uncovers Candida theae as a new hybrid lineage with pathogenic potential in the Candida parapsilosis species complex.</title>
        <authorList>
            <person name="Mixao V."/>
            <person name="Del Olmo V."/>
            <person name="Hegedusova E."/>
            <person name="Saus E."/>
            <person name="Pryszcz L."/>
            <person name="Cillingova A."/>
            <person name="Nosek J."/>
            <person name="Gabaldon T."/>
        </authorList>
    </citation>
    <scope>NUCLEOTIDE SEQUENCE</scope>
    <source>
        <strain evidence="10">CBS 10844</strain>
    </source>
</reference>
<keyword evidence="4" id="KW-0677">Repeat</keyword>
<dbReference type="SUPFAM" id="SSF55753">
    <property type="entry name" value="Actin depolymerizing proteins"/>
    <property type="match status" value="2"/>
</dbReference>
<dbReference type="AlphaFoldDB" id="A0AAI9SZZ6"/>
<dbReference type="InterPro" id="IPR002108">
    <property type="entry name" value="ADF-H"/>
</dbReference>
<dbReference type="GO" id="GO:0030042">
    <property type="term" value="P:actin filament depolymerization"/>
    <property type="evidence" value="ECO:0007669"/>
    <property type="project" value="TreeGrafter"/>
</dbReference>
<name>A0AAI9SZZ6_9ASCO</name>
<evidence type="ECO:0000256" key="3">
    <source>
        <dbReference type="ARBA" id="ARBA00022490"/>
    </source>
</evidence>
<dbReference type="PANTHER" id="PTHR13759">
    <property type="entry name" value="TWINFILIN"/>
    <property type="match status" value="1"/>
</dbReference>
<keyword evidence="11" id="KW-1185">Reference proteome</keyword>
<feature type="domain" description="ADF-H" evidence="9">
    <location>
        <begin position="1"/>
        <end position="133"/>
    </location>
</feature>
<dbReference type="Proteomes" id="UP001202479">
    <property type="component" value="Unassembled WGS sequence"/>
</dbReference>
<gene>
    <name evidence="10" type="ORF">KGF56_000753</name>
</gene>
<feature type="region of interest" description="Disordered" evidence="8">
    <location>
        <begin position="309"/>
        <end position="348"/>
    </location>
</feature>
<dbReference type="PROSITE" id="PS51263">
    <property type="entry name" value="ADF_H"/>
    <property type="match status" value="2"/>
</dbReference>
<protein>
    <submittedName>
        <fullName evidence="10">TWF1</fullName>
    </submittedName>
</protein>
<evidence type="ECO:0000256" key="2">
    <source>
        <dbReference type="ARBA" id="ARBA00009557"/>
    </source>
</evidence>
<feature type="domain" description="ADF-H" evidence="9">
    <location>
        <begin position="176"/>
        <end position="314"/>
    </location>
</feature>
<dbReference type="InterPro" id="IPR028458">
    <property type="entry name" value="Twinfilin"/>
</dbReference>
<dbReference type="Gene3D" id="3.40.20.10">
    <property type="entry name" value="Severin"/>
    <property type="match status" value="2"/>
</dbReference>
<dbReference type="Pfam" id="PF00241">
    <property type="entry name" value="Cofilin_ADF"/>
    <property type="match status" value="2"/>
</dbReference>
<keyword evidence="5" id="KW-0009">Actin-binding</keyword>
<organism evidence="10 11">
    <name type="scientific">Candida oxycetoniae</name>
    <dbReference type="NCBI Taxonomy" id="497107"/>
    <lineage>
        <taxon>Eukaryota</taxon>
        <taxon>Fungi</taxon>
        <taxon>Dikarya</taxon>
        <taxon>Ascomycota</taxon>
        <taxon>Saccharomycotina</taxon>
        <taxon>Pichiomycetes</taxon>
        <taxon>Debaryomycetaceae</taxon>
        <taxon>Candida/Lodderomyces clade</taxon>
        <taxon>Candida</taxon>
    </lineage>
</organism>
<evidence type="ECO:0000256" key="1">
    <source>
        <dbReference type="ARBA" id="ARBA00004245"/>
    </source>
</evidence>
<comment type="subcellular location">
    <subcellularLocation>
        <location evidence="1">Cytoplasm</location>
        <location evidence="1">Cytoskeleton</location>
    </subcellularLocation>
</comment>
<comment type="similarity">
    <text evidence="2">Belongs to the actin-binding proteins ADF family. Twinfilin subfamily.</text>
</comment>
<evidence type="ECO:0000256" key="5">
    <source>
        <dbReference type="ARBA" id="ARBA00023203"/>
    </source>
</evidence>
<keyword evidence="6" id="KW-0206">Cytoskeleton</keyword>
<sequence length="348" mass="38986">MSTQSGIVVSQELLDVFNTEDNALVVKISPDSTQLIPDKSFTFVDNSPSSIISSLHTFLAKEFPQPSYIIVPYDSTKVFISFIPDSAAIKQKMLYASTKSTLLASLGSYNFKYKFSWTELDEVDFGYLEKCVKEERLSGPLSKDEELLQSMNQQHSNYAQLGFKRELVSMNSSSSDILYQFDEKLETEFNSLVANADKFRLVIFSIDVSQELIKLDNIIDEVNVDQLIKTLADNVSPGPKYIIYNYSVNEYAFIYTCPSKSSVKDRMIYAASKNSLINLLKTKYLNNGEVTLNKNLEVGDLDELDVSQLHKEDGNASETSSVATPSSSSSTTSNNGLRFSKPKGPRRR</sequence>
<dbReference type="GO" id="GO:0051016">
    <property type="term" value="P:barbed-end actin filament capping"/>
    <property type="evidence" value="ECO:0007669"/>
    <property type="project" value="TreeGrafter"/>
</dbReference>
<evidence type="ECO:0000313" key="10">
    <source>
        <dbReference type="EMBL" id="KAI3406273.2"/>
    </source>
</evidence>
<dbReference type="EMBL" id="JAHUZD010000024">
    <property type="protein sequence ID" value="KAI3406273.2"/>
    <property type="molecule type" value="Genomic_DNA"/>
</dbReference>
<evidence type="ECO:0000256" key="6">
    <source>
        <dbReference type="ARBA" id="ARBA00023212"/>
    </source>
</evidence>
<dbReference type="GO" id="GO:0005737">
    <property type="term" value="C:cytoplasm"/>
    <property type="evidence" value="ECO:0007669"/>
    <property type="project" value="TreeGrafter"/>
</dbReference>
<evidence type="ECO:0000313" key="11">
    <source>
        <dbReference type="Proteomes" id="UP001202479"/>
    </source>
</evidence>
<evidence type="ECO:0000256" key="4">
    <source>
        <dbReference type="ARBA" id="ARBA00022737"/>
    </source>
</evidence>
<dbReference type="RefSeq" id="XP_049182018.1">
    <property type="nucleotide sequence ID" value="XM_049326696.1"/>
</dbReference>
<accession>A0AAI9SZZ6</accession>
<dbReference type="GO" id="GO:0003785">
    <property type="term" value="F:actin monomer binding"/>
    <property type="evidence" value="ECO:0007669"/>
    <property type="project" value="TreeGrafter"/>
</dbReference>
<dbReference type="GeneID" id="73378370"/>
<comment type="caution">
    <text evidence="10">The sequence shown here is derived from an EMBL/GenBank/DDBJ whole genome shotgun (WGS) entry which is preliminary data.</text>
</comment>
<evidence type="ECO:0000256" key="7">
    <source>
        <dbReference type="ARBA" id="ARBA00038532"/>
    </source>
</evidence>
<feature type="compositionally biased region" description="Low complexity" evidence="8">
    <location>
        <begin position="317"/>
        <end position="333"/>
    </location>
</feature>
<evidence type="ECO:0000259" key="9">
    <source>
        <dbReference type="PROSITE" id="PS51263"/>
    </source>
</evidence>
<dbReference type="GO" id="GO:0005884">
    <property type="term" value="C:actin filament"/>
    <property type="evidence" value="ECO:0007669"/>
    <property type="project" value="TreeGrafter"/>
</dbReference>
<keyword evidence="3" id="KW-0963">Cytoplasm</keyword>
<proteinExistence type="inferred from homology"/>
<dbReference type="PANTHER" id="PTHR13759:SF1">
    <property type="entry name" value="TWINFILIN"/>
    <property type="match status" value="1"/>
</dbReference>
<comment type="subunit">
    <text evidence="7">Interacts with G-actin; ADP-actin form.</text>
</comment>
<dbReference type="CDD" id="cd11285">
    <property type="entry name" value="ADF_Twf-N_like"/>
    <property type="match status" value="1"/>
</dbReference>
<dbReference type="InterPro" id="IPR029006">
    <property type="entry name" value="ADF-H/Gelsolin-like_dom_sf"/>
</dbReference>
<evidence type="ECO:0000256" key="8">
    <source>
        <dbReference type="SAM" id="MobiDB-lite"/>
    </source>
</evidence>
<dbReference type="GO" id="GO:0051015">
    <property type="term" value="F:actin filament binding"/>
    <property type="evidence" value="ECO:0007669"/>
    <property type="project" value="TreeGrafter"/>
</dbReference>
<dbReference type="SMART" id="SM00102">
    <property type="entry name" value="ADF"/>
    <property type="match status" value="2"/>
</dbReference>